<keyword evidence="1" id="KW-0812">Transmembrane</keyword>
<dbReference type="Proteomes" id="UP000807825">
    <property type="component" value="Unassembled WGS sequence"/>
</dbReference>
<sequence length="299" mass="32495">LKPVAGSWHDLKQVFKERLKLTEFSEKAIAIAEESFDETGKMLSELDAMTSSDGRDESGALERSWYMAKIKGKIRFLTQIRYSDAITDPEALRDADARILNAVKGLPVQVQISGTRQTMQAILSSLDSELLRLGLYDFTSLILILFVILPNPVGVGLCLVPMIGSFCVTLAAMGLAGMGLPFSIVCVAPLVFGFSIHNGIHVVMGSLHEEGSTVAKTMARVTPRAVLTSLTIMAGFVAMITSRHYSMEFLGWAMVAGMLSAVPLTLVTLPALLTVVLDHFHSQAVAMWSLSSRRHQPAD</sequence>
<feature type="transmembrane region" description="Helical" evidence="1">
    <location>
        <begin position="251"/>
        <end position="277"/>
    </location>
</feature>
<comment type="caution">
    <text evidence="2">The sequence shown here is derived from an EMBL/GenBank/DDBJ whole genome shotgun (WGS) entry which is preliminary data.</text>
</comment>
<evidence type="ECO:0000256" key="1">
    <source>
        <dbReference type="SAM" id="Phobius"/>
    </source>
</evidence>
<dbReference type="GO" id="GO:0005886">
    <property type="term" value="C:plasma membrane"/>
    <property type="evidence" value="ECO:0007669"/>
    <property type="project" value="TreeGrafter"/>
</dbReference>
<dbReference type="AlphaFoldDB" id="A0A9D6Z4W3"/>
<dbReference type="SUPFAM" id="SSF82866">
    <property type="entry name" value="Multidrug efflux transporter AcrB transmembrane domain"/>
    <property type="match status" value="1"/>
</dbReference>
<evidence type="ECO:0000313" key="2">
    <source>
        <dbReference type="EMBL" id="MBI5251444.1"/>
    </source>
</evidence>
<proteinExistence type="predicted"/>
<dbReference type="InterPro" id="IPR050545">
    <property type="entry name" value="Mycobact_MmpL"/>
</dbReference>
<evidence type="ECO:0000313" key="3">
    <source>
        <dbReference type="Proteomes" id="UP000807825"/>
    </source>
</evidence>
<protein>
    <recommendedName>
        <fullName evidence="4">Membrane transport protein MMPL domain-containing protein</fullName>
    </recommendedName>
</protein>
<name>A0A9D6Z4W3_9BACT</name>
<feature type="non-terminal residue" evidence="2">
    <location>
        <position position="1"/>
    </location>
</feature>
<dbReference type="Gene3D" id="1.20.1640.10">
    <property type="entry name" value="Multidrug efflux transporter AcrB transmembrane domain"/>
    <property type="match status" value="1"/>
</dbReference>
<reference evidence="2" key="1">
    <citation type="submission" date="2020-07" db="EMBL/GenBank/DDBJ databases">
        <title>Huge and variable diversity of episymbiotic CPR bacteria and DPANN archaea in groundwater ecosystems.</title>
        <authorList>
            <person name="He C.Y."/>
            <person name="Keren R."/>
            <person name="Whittaker M."/>
            <person name="Farag I.F."/>
            <person name="Doudna J."/>
            <person name="Cate J.H.D."/>
            <person name="Banfield J.F."/>
        </authorList>
    </citation>
    <scope>NUCLEOTIDE SEQUENCE</scope>
    <source>
        <strain evidence="2">NC_groundwater_1664_Pr3_B-0.1um_52_9</strain>
    </source>
</reference>
<keyword evidence="1" id="KW-1133">Transmembrane helix</keyword>
<gene>
    <name evidence="2" type="ORF">HY912_18300</name>
</gene>
<organism evidence="2 3">
    <name type="scientific">Desulfomonile tiedjei</name>
    <dbReference type="NCBI Taxonomy" id="2358"/>
    <lineage>
        <taxon>Bacteria</taxon>
        <taxon>Pseudomonadati</taxon>
        <taxon>Thermodesulfobacteriota</taxon>
        <taxon>Desulfomonilia</taxon>
        <taxon>Desulfomonilales</taxon>
        <taxon>Desulfomonilaceae</taxon>
        <taxon>Desulfomonile</taxon>
    </lineage>
</organism>
<dbReference type="PANTHER" id="PTHR33406:SF13">
    <property type="entry name" value="MEMBRANE PROTEIN YDFJ"/>
    <property type="match status" value="1"/>
</dbReference>
<dbReference type="EMBL" id="JACRDE010000479">
    <property type="protein sequence ID" value="MBI5251444.1"/>
    <property type="molecule type" value="Genomic_DNA"/>
</dbReference>
<feature type="transmembrane region" description="Helical" evidence="1">
    <location>
        <begin position="182"/>
        <end position="204"/>
    </location>
</feature>
<dbReference type="PANTHER" id="PTHR33406">
    <property type="entry name" value="MEMBRANE PROTEIN MJ1562-RELATED"/>
    <property type="match status" value="1"/>
</dbReference>
<feature type="transmembrane region" description="Helical" evidence="1">
    <location>
        <begin position="225"/>
        <end position="245"/>
    </location>
</feature>
<accession>A0A9D6Z4W3</accession>
<keyword evidence="1" id="KW-0472">Membrane</keyword>
<evidence type="ECO:0008006" key="4">
    <source>
        <dbReference type="Google" id="ProtNLM"/>
    </source>
</evidence>